<dbReference type="InterPro" id="IPR013043">
    <property type="entry name" value="DUF1595"/>
</dbReference>
<name>A0A518G2C1_9BACT</name>
<evidence type="ECO:0000259" key="6">
    <source>
        <dbReference type="Pfam" id="PF07631"/>
    </source>
</evidence>
<evidence type="ECO:0000259" key="7">
    <source>
        <dbReference type="Pfam" id="PF07635"/>
    </source>
</evidence>
<evidence type="ECO:0000256" key="1">
    <source>
        <dbReference type="SAM" id="MobiDB-lite"/>
    </source>
</evidence>
<evidence type="ECO:0000259" key="4">
    <source>
        <dbReference type="Pfam" id="PF07626"/>
    </source>
</evidence>
<dbReference type="Pfam" id="PF07635">
    <property type="entry name" value="PSCyt1"/>
    <property type="match status" value="1"/>
</dbReference>
<dbReference type="Pfam" id="PF07626">
    <property type="entry name" value="PSD3"/>
    <property type="match status" value="1"/>
</dbReference>
<keyword evidence="10" id="KW-1185">Reference proteome</keyword>
<dbReference type="Proteomes" id="UP000318017">
    <property type="component" value="Chromosome"/>
</dbReference>
<protein>
    <submittedName>
        <fullName evidence="9">Planctomycete cytochrome C</fullName>
    </submittedName>
</protein>
<evidence type="ECO:0000259" key="3">
    <source>
        <dbReference type="Pfam" id="PF07624"/>
    </source>
</evidence>
<feature type="region of interest" description="Disordered" evidence="1">
    <location>
        <begin position="304"/>
        <end position="331"/>
    </location>
</feature>
<accession>A0A518G2C1</accession>
<organism evidence="9 10">
    <name type="scientific">Aureliella helgolandensis</name>
    <dbReference type="NCBI Taxonomy" id="2527968"/>
    <lineage>
        <taxon>Bacteria</taxon>
        <taxon>Pseudomonadati</taxon>
        <taxon>Planctomycetota</taxon>
        <taxon>Planctomycetia</taxon>
        <taxon>Pirellulales</taxon>
        <taxon>Pirellulaceae</taxon>
        <taxon>Aureliella</taxon>
    </lineage>
</organism>
<reference evidence="9 10" key="1">
    <citation type="submission" date="2019-02" db="EMBL/GenBank/DDBJ databases">
        <title>Deep-cultivation of Planctomycetes and their phenomic and genomic characterization uncovers novel biology.</title>
        <authorList>
            <person name="Wiegand S."/>
            <person name="Jogler M."/>
            <person name="Boedeker C."/>
            <person name="Pinto D."/>
            <person name="Vollmers J."/>
            <person name="Rivas-Marin E."/>
            <person name="Kohn T."/>
            <person name="Peeters S.H."/>
            <person name="Heuer A."/>
            <person name="Rast P."/>
            <person name="Oberbeckmann S."/>
            <person name="Bunk B."/>
            <person name="Jeske O."/>
            <person name="Meyerdierks A."/>
            <person name="Storesund J.E."/>
            <person name="Kallscheuer N."/>
            <person name="Luecker S."/>
            <person name="Lage O.M."/>
            <person name="Pohl T."/>
            <person name="Merkel B.J."/>
            <person name="Hornburger P."/>
            <person name="Mueller R.-W."/>
            <person name="Bruemmer F."/>
            <person name="Labrenz M."/>
            <person name="Spormann A.M."/>
            <person name="Op den Camp H."/>
            <person name="Overmann J."/>
            <person name="Amann R."/>
            <person name="Jetten M.S.M."/>
            <person name="Mascher T."/>
            <person name="Medema M.H."/>
            <person name="Devos D.P."/>
            <person name="Kaster A.-K."/>
            <person name="Ovreas L."/>
            <person name="Rohde M."/>
            <person name="Galperin M.Y."/>
            <person name="Jogler C."/>
        </authorList>
    </citation>
    <scope>NUCLEOTIDE SEQUENCE [LARGE SCALE GENOMIC DNA]</scope>
    <source>
        <strain evidence="9 10">Q31a</strain>
    </source>
</reference>
<dbReference type="OrthoDB" id="175242at2"/>
<dbReference type="AlphaFoldDB" id="A0A518G2C1"/>
<dbReference type="InterPro" id="IPR011429">
    <property type="entry name" value="Cyt_c_Planctomycete-type"/>
</dbReference>
<feature type="domain" description="DUF1587" evidence="4">
    <location>
        <begin position="121"/>
        <end position="184"/>
    </location>
</feature>
<feature type="domain" description="DUF1588" evidence="5">
    <location>
        <begin position="608"/>
        <end position="707"/>
    </location>
</feature>
<evidence type="ECO:0000313" key="9">
    <source>
        <dbReference type="EMBL" id="QDV22732.1"/>
    </source>
</evidence>
<dbReference type="Pfam" id="PF07624">
    <property type="entry name" value="PSD2"/>
    <property type="match status" value="1"/>
</dbReference>
<feature type="domain" description="DUF1595" evidence="8">
    <location>
        <begin position="392"/>
        <end position="452"/>
    </location>
</feature>
<dbReference type="Pfam" id="PF07627">
    <property type="entry name" value="PSCyt3"/>
    <property type="match status" value="1"/>
</dbReference>
<dbReference type="KEGG" id="ahel:Q31a_10180"/>
<sequence length="802" mass="90811" precursor="true">MNLLRATLFLCLLVPHVLLAAPSFEDDVLPYLAEHCLRCHGAEKQESEFRIDTLSREVGLENSPQWAEIIGRISSGEMPPQELDELPTAAESLAIVEWIAARIEEGEAVRMSRRGNVSYNRLTREEYVNTVRDLIGVHFDATDPGGFLEDPEWRGFQRLGSVLTLSASNIEKYLAAAEVVLAEAYPEKIPEFLEVSKRPLVESQIPETHRERLRELHLLDKVRFEMWPGDIFRYSVEVPLPEAGIYEICYTLSGLKPKNGPAPRLFVYEKSLDRVLFEQDIIAPEEAPIEVTFRAHLPKGRPSIDVINEVPGPSNNPRSGRHGNRPFISTQDGRMPWQMKLTDEQGQPRYPFLIIDTISIRGPMITEEEQRRRDEYMPGQPTGQAGESMDEVRESLSRMAQRAFRRPVTEPELNRFAGLVEAELMAGEKFQEAVKAGMIAILCSKSFLFITEGDQGAYRENLNDWELASRLSYLLWSTMPDDELFTLAEEGKLRNKAELQRQFQRLLADPKAQRFCESFPTQWLRLGDVGKFSPDKELYPVYDLSLEASMVGETMAFFTEVLESGLTLREFLHSDWSMINSRLAQFYDLPDVGSSNFQRVALDPESRRGGILTHASILSLTSDGTRHRPVHRGKWVSEAIFGKTPPPPPANVEPIAPTPVDSPKATLRMKLEAHASAPQCASCHAKIDPLGLAFENYDAIGRWRTEEVVTGTGENPLVDASGRLADGRSYQTPEQFKQLLLADIDAFNLAFIEKLATFGLRRSVSFEDREDLEAIAKESREQDYRLRDLLEAFVLSDLFQKR</sequence>
<evidence type="ECO:0000259" key="5">
    <source>
        <dbReference type="Pfam" id="PF07627"/>
    </source>
</evidence>
<dbReference type="InterPro" id="IPR013042">
    <property type="entry name" value="DUF1592"/>
</dbReference>
<feature type="domain" description="DUF1592" evidence="6">
    <location>
        <begin position="462"/>
        <end position="589"/>
    </location>
</feature>
<keyword evidence="2" id="KW-0732">Signal</keyword>
<dbReference type="Pfam" id="PF07637">
    <property type="entry name" value="PSD5"/>
    <property type="match status" value="1"/>
</dbReference>
<proteinExistence type="predicted"/>
<feature type="domain" description="DUF1585" evidence="3">
    <location>
        <begin position="726"/>
        <end position="799"/>
    </location>
</feature>
<dbReference type="RefSeq" id="WP_145074725.1">
    <property type="nucleotide sequence ID" value="NZ_CP036298.1"/>
</dbReference>
<evidence type="ECO:0000256" key="2">
    <source>
        <dbReference type="SAM" id="SignalP"/>
    </source>
</evidence>
<feature type="signal peptide" evidence="2">
    <location>
        <begin position="1"/>
        <end position="20"/>
    </location>
</feature>
<evidence type="ECO:0000259" key="8">
    <source>
        <dbReference type="Pfam" id="PF07637"/>
    </source>
</evidence>
<feature type="chain" id="PRO_5021901735" evidence="2">
    <location>
        <begin position="21"/>
        <end position="802"/>
    </location>
</feature>
<dbReference type="InterPro" id="IPR013039">
    <property type="entry name" value="DUF1588"/>
</dbReference>
<gene>
    <name evidence="9" type="ORF">Q31a_10180</name>
</gene>
<dbReference type="InterPro" id="IPR011478">
    <property type="entry name" value="DUF1585"/>
</dbReference>
<dbReference type="Pfam" id="PF07631">
    <property type="entry name" value="PSD4"/>
    <property type="match status" value="1"/>
</dbReference>
<dbReference type="EMBL" id="CP036298">
    <property type="protein sequence ID" value="QDV22732.1"/>
    <property type="molecule type" value="Genomic_DNA"/>
</dbReference>
<feature type="domain" description="Cytochrome C Planctomycete-type" evidence="7">
    <location>
        <begin position="36"/>
        <end position="82"/>
    </location>
</feature>
<dbReference type="InterPro" id="IPR013036">
    <property type="entry name" value="DUF1587"/>
</dbReference>
<evidence type="ECO:0000313" key="10">
    <source>
        <dbReference type="Proteomes" id="UP000318017"/>
    </source>
</evidence>